<comment type="catalytic activity">
    <reaction evidence="12">
        <text>a hydroperoxide + [thioredoxin]-dithiol = an alcohol + [thioredoxin]-disulfide + H2O</text>
        <dbReference type="Rhea" id="RHEA:62620"/>
        <dbReference type="Rhea" id="RHEA-COMP:10698"/>
        <dbReference type="Rhea" id="RHEA-COMP:10700"/>
        <dbReference type="ChEBI" id="CHEBI:15377"/>
        <dbReference type="ChEBI" id="CHEBI:29950"/>
        <dbReference type="ChEBI" id="CHEBI:30879"/>
        <dbReference type="ChEBI" id="CHEBI:35924"/>
        <dbReference type="ChEBI" id="CHEBI:50058"/>
        <dbReference type="EC" id="1.11.1.24"/>
    </reaction>
</comment>
<evidence type="ECO:0000256" key="1">
    <source>
        <dbReference type="ARBA" id="ARBA00003330"/>
    </source>
</evidence>
<dbReference type="AlphaFoldDB" id="A0AAV3U4J7"/>
<dbReference type="CDD" id="cd03017">
    <property type="entry name" value="PRX_BCP"/>
    <property type="match status" value="1"/>
</dbReference>
<dbReference type="PANTHER" id="PTHR42801:SF4">
    <property type="entry name" value="AHPC_TSA FAMILY PROTEIN"/>
    <property type="match status" value="1"/>
</dbReference>
<organism evidence="16 17">
    <name type="scientific">Halioxenophilus aromaticivorans</name>
    <dbReference type="NCBI Taxonomy" id="1306992"/>
    <lineage>
        <taxon>Bacteria</taxon>
        <taxon>Pseudomonadati</taxon>
        <taxon>Pseudomonadota</taxon>
        <taxon>Gammaproteobacteria</taxon>
        <taxon>Alteromonadales</taxon>
        <taxon>Alteromonadaceae</taxon>
        <taxon>Halioxenophilus</taxon>
    </lineage>
</organism>
<name>A0AAV3U4J7_9ALTE</name>
<dbReference type="GO" id="GO:0045454">
    <property type="term" value="P:cell redox homeostasis"/>
    <property type="evidence" value="ECO:0007669"/>
    <property type="project" value="TreeGrafter"/>
</dbReference>
<feature type="signal peptide" evidence="14">
    <location>
        <begin position="1"/>
        <end position="26"/>
    </location>
</feature>
<feature type="active site" description="Cysteine sulfenic acid (-SOH) intermediate; for peroxidase activity" evidence="13">
    <location>
        <position position="74"/>
    </location>
</feature>
<evidence type="ECO:0000256" key="4">
    <source>
        <dbReference type="ARBA" id="ARBA00022559"/>
    </source>
</evidence>
<keyword evidence="17" id="KW-1185">Reference proteome</keyword>
<accession>A0AAV3U4J7</accession>
<dbReference type="EC" id="1.11.1.24" evidence="3"/>
<dbReference type="PANTHER" id="PTHR42801">
    <property type="entry name" value="THIOREDOXIN-DEPENDENT PEROXIDE REDUCTASE"/>
    <property type="match status" value="1"/>
</dbReference>
<dbReference type="GO" id="GO:0005737">
    <property type="term" value="C:cytoplasm"/>
    <property type="evidence" value="ECO:0007669"/>
    <property type="project" value="TreeGrafter"/>
</dbReference>
<dbReference type="InterPro" id="IPR000866">
    <property type="entry name" value="AhpC/TSA"/>
</dbReference>
<dbReference type="RefSeq" id="WP_345423449.1">
    <property type="nucleotide sequence ID" value="NZ_AP031496.1"/>
</dbReference>
<comment type="caution">
    <text evidence="16">The sequence shown here is derived from an EMBL/GenBank/DDBJ whole genome shotgun (WGS) entry which is preliminary data.</text>
</comment>
<dbReference type="InterPro" id="IPR013766">
    <property type="entry name" value="Thioredoxin_domain"/>
</dbReference>
<evidence type="ECO:0000313" key="17">
    <source>
        <dbReference type="Proteomes" id="UP001409585"/>
    </source>
</evidence>
<comment type="function">
    <text evidence="1">Thiol-specific peroxidase that catalyzes the reduction of hydrogen peroxide and organic hydroperoxides to water and alcohols, respectively. Plays a role in cell protection against oxidative stress by detoxifying peroxides and as sensor of hydrogen peroxide-mediated signaling events.</text>
</comment>
<dbReference type="PIRSF" id="PIRSF000239">
    <property type="entry name" value="AHPC"/>
    <property type="match status" value="1"/>
</dbReference>
<evidence type="ECO:0000256" key="6">
    <source>
        <dbReference type="ARBA" id="ARBA00023002"/>
    </source>
</evidence>
<dbReference type="GO" id="GO:0034599">
    <property type="term" value="P:cellular response to oxidative stress"/>
    <property type="evidence" value="ECO:0007669"/>
    <property type="project" value="TreeGrafter"/>
</dbReference>
<feature type="chain" id="PRO_5043864763" description="thioredoxin-dependent peroxiredoxin" evidence="14">
    <location>
        <begin position="27"/>
        <end position="182"/>
    </location>
</feature>
<evidence type="ECO:0000256" key="12">
    <source>
        <dbReference type="ARBA" id="ARBA00049091"/>
    </source>
</evidence>
<dbReference type="GO" id="GO:0008379">
    <property type="term" value="F:thioredoxin peroxidase activity"/>
    <property type="evidence" value="ECO:0007669"/>
    <property type="project" value="TreeGrafter"/>
</dbReference>
<keyword evidence="6" id="KW-0560">Oxidoreductase</keyword>
<protein>
    <recommendedName>
        <fullName evidence="3">thioredoxin-dependent peroxiredoxin</fullName>
        <ecNumber evidence="3">1.11.1.24</ecNumber>
    </recommendedName>
    <alternativeName>
        <fullName evidence="9">Thioredoxin peroxidase</fullName>
    </alternativeName>
    <alternativeName>
        <fullName evidence="11">Thioredoxin-dependent peroxiredoxin Bcp</fullName>
    </alternativeName>
</protein>
<dbReference type="EMBL" id="BAABLX010000026">
    <property type="protein sequence ID" value="GAA4947175.1"/>
    <property type="molecule type" value="Genomic_DNA"/>
</dbReference>
<keyword evidence="14" id="KW-0732">Signal</keyword>
<reference evidence="17" key="1">
    <citation type="journal article" date="2019" name="Int. J. Syst. Evol. Microbiol.">
        <title>The Global Catalogue of Microorganisms (GCM) 10K type strain sequencing project: providing services to taxonomists for standard genome sequencing and annotation.</title>
        <authorList>
            <consortium name="The Broad Institute Genomics Platform"/>
            <consortium name="The Broad Institute Genome Sequencing Center for Infectious Disease"/>
            <person name="Wu L."/>
            <person name="Ma J."/>
        </authorList>
    </citation>
    <scope>NUCLEOTIDE SEQUENCE [LARGE SCALE GENOMIC DNA]</scope>
    <source>
        <strain evidence="17">JCM 19134</strain>
    </source>
</reference>
<dbReference type="InterPro" id="IPR024706">
    <property type="entry name" value="Peroxiredoxin_AhpC-typ"/>
</dbReference>
<dbReference type="PROSITE" id="PS51352">
    <property type="entry name" value="THIOREDOXIN_2"/>
    <property type="match status" value="1"/>
</dbReference>
<evidence type="ECO:0000256" key="9">
    <source>
        <dbReference type="ARBA" id="ARBA00032824"/>
    </source>
</evidence>
<dbReference type="Pfam" id="PF00578">
    <property type="entry name" value="AhpC-TSA"/>
    <property type="match status" value="1"/>
</dbReference>
<dbReference type="InterPro" id="IPR050924">
    <property type="entry name" value="Peroxiredoxin_BCP/PrxQ"/>
</dbReference>
<keyword evidence="5" id="KW-0049">Antioxidant</keyword>
<keyword evidence="4" id="KW-0575">Peroxidase</keyword>
<evidence type="ECO:0000313" key="16">
    <source>
        <dbReference type="EMBL" id="GAA4947175.1"/>
    </source>
</evidence>
<evidence type="ECO:0000256" key="5">
    <source>
        <dbReference type="ARBA" id="ARBA00022862"/>
    </source>
</evidence>
<evidence type="ECO:0000256" key="3">
    <source>
        <dbReference type="ARBA" id="ARBA00013017"/>
    </source>
</evidence>
<evidence type="ECO:0000256" key="14">
    <source>
        <dbReference type="SAM" id="SignalP"/>
    </source>
</evidence>
<dbReference type="Gene3D" id="3.40.30.10">
    <property type="entry name" value="Glutaredoxin"/>
    <property type="match status" value="1"/>
</dbReference>
<evidence type="ECO:0000256" key="11">
    <source>
        <dbReference type="ARBA" id="ARBA00042639"/>
    </source>
</evidence>
<evidence type="ECO:0000256" key="7">
    <source>
        <dbReference type="ARBA" id="ARBA00023157"/>
    </source>
</evidence>
<dbReference type="Proteomes" id="UP001409585">
    <property type="component" value="Unassembled WGS sequence"/>
</dbReference>
<evidence type="ECO:0000259" key="15">
    <source>
        <dbReference type="PROSITE" id="PS51352"/>
    </source>
</evidence>
<keyword evidence="8" id="KW-0676">Redox-active center</keyword>
<dbReference type="InterPro" id="IPR036249">
    <property type="entry name" value="Thioredoxin-like_sf"/>
</dbReference>
<dbReference type="SUPFAM" id="SSF52833">
    <property type="entry name" value="Thioredoxin-like"/>
    <property type="match status" value="1"/>
</dbReference>
<keyword evidence="7" id="KW-1015">Disulfide bond</keyword>
<evidence type="ECO:0000256" key="2">
    <source>
        <dbReference type="ARBA" id="ARBA00011245"/>
    </source>
</evidence>
<gene>
    <name evidence="16" type="ORF">GCM10025791_28350</name>
</gene>
<comment type="similarity">
    <text evidence="10">Belongs to the peroxiredoxin family. BCP/PrxQ subfamily.</text>
</comment>
<feature type="domain" description="Thioredoxin" evidence="15">
    <location>
        <begin position="28"/>
        <end position="180"/>
    </location>
</feature>
<sequence length="182" mass="19949">MSYWQTKKAKLAAIVALLATAVTANAALESGTQAPMFQLTGALAGEAFDFDLQQQLKQGPVVVYFYPKAFTAGCTIEAHEFAEASDDFTQLGARVVGVSTDEIDTLKEFSVSDCRDKFAVLADPSAKVVEQYDAFLPNRKLADRISYVVVPSGEIIYVHHTMEPKSHIAESLRAIKQWQADQ</sequence>
<evidence type="ECO:0000256" key="8">
    <source>
        <dbReference type="ARBA" id="ARBA00023284"/>
    </source>
</evidence>
<evidence type="ECO:0000256" key="13">
    <source>
        <dbReference type="PIRSR" id="PIRSR000239-1"/>
    </source>
</evidence>
<evidence type="ECO:0000256" key="10">
    <source>
        <dbReference type="ARBA" id="ARBA00038489"/>
    </source>
</evidence>
<comment type="subunit">
    <text evidence="2">Monomer.</text>
</comment>
<proteinExistence type="inferred from homology"/>